<dbReference type="PANTHER" id="PTHR33608:SF7">
    <property type="entry name" value="DUF58 DOMAIN-CONTAINING PROTEIN"/>
    <property type="match status" value="1"/>
</dbReference>
<sequence length="292" mass="32548">MLIVPDLLASLSGMRLRARRPSLGQGIGQHASRSRGAGLEFAQYRAYEPGDELRRIDWKLYGRSDRFFVRDAERDSPLTAWAIVDASASMGQADTLVPERTRLAAARTLAACLFELAFRQGDRFGLVLIAQDRVFVTDAASGRRHRDRLHFELARAEAAGGWPIESSLHSLWQSIAPGAVVMMLSDGFEERALALAERLSAANRDVSFVRLLTMEEREFPFEGGPRFRDPESAQEQRVDAARVRADFLRRFGESRQALLARLAASGVRACEAFTGQPLDLPLRRLFGGRDFA</sequence>
<dbReference type="Pfam" id="PF01882">
    <property type="entry name" value="DUF58"/>
    <property type="match status" value="1"/>
</dbReference>
<evidence type="ECO:0000313" key="3">
    <source>
        <dbReference type="Proteomes" id="UP000003704"/>
    </source>
</evidence>
<evidence type="ECO:0000313" key="2">
    <source>
        <dbReference type="EMBL" id="EIT68733.1"/>
    </source>
</evidence>
<dbReference type="Gene3D" id="3.40.50.410">
    <property type="entry name" value="von Willebrand factor, type A domain"/>
    <property type="match status" value="1"/>
</dbReference>
<dbReference type="PATRIC" id="fig|1172194.4.peg.3811"/>
<reference evidence="2 3" key="1">
    <citation type="journal article" date="2012" name="J. Bacteriol.">
        <title>Genome Sequence of n-Alkane-Degrading Hydrocarboniphaga effusa Strain AP103T (ATCC BAA-332T).</title>
        <authorList>
            <person name="Chang H.K."/>
            <person name="Zylstra G.J."/>
            <person name="Chae J.C."/>
        </authorList>
    </citation>
    <scope>NUCLEOTIDE SEQUENCE [LARGE SCALE GENOMIC DNA]</scope>
    <source>
        <strain evidence="2 3">AP103</strain>
    </source>
</reference>
<name>I8T4S4_9GAMM</name>
<dbReference type="Proteomes" id="UP000003704">
    <property type="component" value="Unassembled WGS sequence"/>
</dbReference>
<dbReference type="InterPro" id="IPR002881">
    <property type="entry name" value="DUF58"/>
</dbReference>
<dbReference type="EMBL" id="AKGD01000003">
    <property type="protein sequence ID" value="EIT68733.1"/>
    <property type="molecule type" value="Genomic_DNA"/>
</dbReference>
<dbReference type="OrthoDB" id="9812729at2"/>
<dbReference type="STRING" id="1172194.WQQ_39280"/>
<dbReference type="AlphaFoldDB" id="I8T4S4"/>
<feature type="domain" description="DUF58" evidence="1">
    <location>
        <begin position="43"/>
        <end position="255"/>
    </location>
</feature>
<dbReference type="InterPro" id="IPR036465">
    <property type="entry name" value="vWFA_dom_sf"/>
</dbReference>
<dbReference type="RefSeq" id="WP_007186863.1">
    <property type="nucleotide sequence ID" value="NZ_AKGD01000003.1"/>
</dbReference>
<comment type="caution">
    <text evidence="2">The sequence shown here is derived from an EMBL/GenBank/DDBJ whole genome shotgun (WGS) entry which is preliminary data.</text>
</comment>
<accession>I8T4S4</accession>
<dbReference type="SUPFAM" id="SSF53300">
    <property type="entry name" value="vWA-like"/>
    <property type="match status" value="1"/>
</dbReference>
<organism evidence="2 3">
    <name type="scientific">Hydrocarboniphaga effusa AP103</name>
    <dbReference type="NCBI Taxonomy" id="1172194"/>
    <lineage>
        <taxon>Bacteria</taxon>
        <taxon>Pseudomonadati</taxon>
        <taxon>Pseudomonadota</taxon>
        <taxon>Gammaproteobacteria</taxon>
        <taxon>Nevskiales</taxon>
        <taxon>Nevskiaceae</taxon>
        <taxon>Hydrocarboniphaga</taxon>
    </lineage>
</organism>
<evidence type="ECO:0000259" key="1">
    <source>
        <dbReference type="Pfam" id="PF01882"/>
    </source>
</evidence>
<proteinExistence type="predicted"/>
<protein>
    <recommendedName>
        <fullName evidence="1">DUF58 domain-containing protein</fullName>
    </recommendedName>
</protein>
<dbReference type="PANTHER" id="PTHR33608">
    <property type="entry name" value="BLL2464 PROTEIN"/>
    <property type="match status" value="1"/>
</dbReference>
<keyword evidence="3" id="KW-1185">Reference proteome</keyword>
<gene>
    <name evidence="2" type="ORF">WQQ_39280</name>
</gene>